<dbReference type="KEGG" id="dpf:ON006_26620"/>
<evidence type="ECO:0000313" key="3">
    <source>
        <dbReference type="Proteomes" id="UP001164653"/>
    </source>
</evidence>
<dbReference type="InterPro" id="IPR003774">
    <property type="entry name" value="AlgH-like"/>
</dbReference>
<sequence>MPSSAMKVSKGSLLIAKPFLGDPNFERGVILMCEHNEQGSFGFVLNQMTDLFLGDVLDDTIYQDITLHLGGPVEKNTLHFIHRRPDLITGGSEIMKNVFWGGDFTGVKTLLNLNTLKQDDVRFFIGYSGWSGGQLDDEISQDSWIISNTNSDFLFTTPPDNFWREILRNMGGEYRSIAHYPIDPRLN</sequence>
<dbReference type="PANTHER" id="PTHR31984">
    <property type="entry name" value="TRANSPORTER, PUTATIVE (DUF179)-RELATED"/>
    <property type="match status" value="1"/>
</dbReference>
<proteinExistence type="inferred from homology"/>
<dbReference type="SUPFAM" id="SSF143456">
    <property type="entry name" value="VC0467-like"/>
    <property type="match status" value="1"/>
</dbReference>
<evidence type="ECO:0000313" key="2">
    <source>
        <dbReference type="EMBL" id="WAC11292.1"/>
    </source>
</evidence>
<accession>A0A9E8NBE1</accession>
<comment type="similarity">
    <text evidence="1">Belongs to the UPF0301 (AlgH) family.</text>
</comment>
<dbReference type="Pfam" id="PF02622">
    <property type="entry name" value="DUF179"/>
    <property type="match status" value="1"/>
</dbReference>
<dbReference type="EMBL" id="CP112998">
    <property type="protein sequence ID" value="WAC11292.1"/>
    <property type="molecule type" value="Genomic_DNA"/>
</dbReference>
<dbReference type="PANTHER" id="PTHR31984:SF17">
    <property type="entry name" value="TRANSCRIPTIONAL REGULATOR"/>
    <property type="match status" value="1"/>
</dbReference>
<dbReference type="HAMAP" id="MF_00758">
    <property type="entry name" value="UPF0301"/>
    <property type="match status" value="1"/>
</dbReference>
<reference evidence="2" key="1">
    <citation type="submission" date="2022-11" db="EMBL/GenBank/DDBJ databases">
        <title>Dyadobacter pollutisoli sp. nov., isolated from plastic dumped soil.</title>
        <authorList>
            <person name="Kim J.M."/>
            <person name="Kim K.R."/>
            <person name="Lee J.K."/>
            <person name="Hao L."/>
            <person name="Jeon C.O."/>
        </authorList>
    </citation>
    <scope>NUCLEOTIDE SEQUENCE</scope>
    <source>
        <strain evidence="2">U1</strain>
    </source>
</reference>
<name>A0A9E8NBE1_9BACT</name>
<protein>
    <recommendedName>
        <fullName evidence="1">UPF0301 protein ON006_26620</fullName>
    </recommendedName>
</protein>
<evidence type="ECO:0000256" key="1">
    <source>
        <dbReference type="HAMAP-Rule" id="MF_00758"/>
    </source>
</evidence>
<dbReference type="RefSeq" id="WP_244821225.1">
    <property type="nucleotide sequence ID" value="NZ_CP112998.1"/>
</dbReference>
<dbReference type="Gene3D" id="3.40.1740.10">
    <property type="entry name" value="VC0467-like"/>
    <property type="match status" value="1"/>
</dbReference>
<organism evidence="2 3">
    <name type="scientific">Dyadobacter pollutisoli</name>
    <dbReference type="NCBI Taxonomy" id="2910158"/>
    <lineage>
        <taxon>Bacteria</taxon>
        <taxon>Pseudomonadati</taxon>
        <taxon>Bacteroidota</taxon>
        <taxon>Cytophagia</taxon>
        <taxon>Cytophagales</taxon>
        <taxon>Spirosomataceae</taxon>
        <taxon>Dyadobacter</taxon>
    </lineage>
</organism>
<gene>
    <name evidence="2" type="ORF">ON006_26620</name>
</gene>
<keyword evidence="3" id="KW-1185">Reference proteome</keyword>
<dbReference type="AlphaFoldDB" id="A0A9E8NBE1"/>
<dbReference type="Proteomes" id="UP001164653">
    <property type="component" value="Chromosome"/>
</dbReference>